<dbReference type="SUPFAM" id="SSF52980">
    <property type="entry name" value="Restriction endonuclease-like"/>
    <property type="match status" value="1"/>
</dbReference>
<dbReference type="EMBL" id="CAJVQA010004664">
    <property type="protein sequence ID" value="CAG8603621.1"/>
    <property type="molecule type" value="Genomic_DNA"/>
</dbReference>
<name>A0A9N9GHZ4_9GLOM</name>
<keyword evidence="10" id="KW-1133">Transmembrane helix</keyword>
<dbReference type="AlphaFoldDB" id="A0A9N9GHZ4"/>
<proteinExistence type="inferred from homology"/>
<evidence type="ECO:0000256" key="1">
    <source>
        <dbReference type="ARBA" id="ARBA00001946"/>
    </source>
</evidence>
<dbReference type="InterPro" id="IPR008538">
    <property type="entry name" value="Uma2"/>
</dbReference>
<dbReference type="GO" id="GO:0045547">
    <property type="term" value="F:ditrans,polycis-polyprenyl diphosphate synthase [(2E,6E)-farnesyl diphosphate specific] activity"/>
    <property type="evidence" value="ECO:0007669"/>
    <property type="project" value="UniProtKB-EC"/>
</dbReference>
<keyword evidence="11" id="KW-0472">Membrane</keyword>
<evidence type="ECO:0000256" key="3">
    <source>
        <dbReference type="ARBA" id="ARBA00004922"/>
    </source>
</evidence>
<dbReference type="PROSITE" id="PS00028">
    <property type="entry name" value="ZINC_FINGER_C2H2_1"/>
    <property type="match status" value="1"/>
</dbReference>
<comment type="subcellular location">
    <subcellularLocation>
        <location evidence="2">Endoplasmic reticulum membrane</location>
    </subcellularLocation>
</comment>
<sequence length="415" mass="47805">MSKASNHKLDIDNLDFKHIYTFEEFESINEQLKTHTLKIDGNPVNLFEFHEGKLLPMSQNSISKEAVVCEISRQLCNWNVYTRQNGIITTSQGGFNFGNSDQRTICAPDVAFIPKNIYRSLDHQQQWTFKGQSFTPTFVVEVAVVQEGYQEYNDLDKKFREIYLRQARQLALVDGGSILPGFILKVQTIDDTISQEYSESSSSESDGTIDCPKCSVTFSNNYDFMKHFENSHARRWHLKNLDKVPNHLAVLFWGEIKEKRLKEAAQLCCWAWCSGIKVLSIYDVKDDLKNNAQLLQSYIDTFSRHFFIHEKFIPIIRVTALGVSTKYSNNESSNLPDLQVNLISYADGRTRIVEVAKNMAEDVMQGKMKSNELDAEELDRRLIPQFSEPQLLILFSPKIELEGFPPWHIHLTEIL</sequence>
<dbReference type="InterPro" id="IPR012296">
    <property type="entry name" value="Nuclease_put_TT1808"/>
</dbReference>
<dbReference type="EC" id="2.5.1.87" evidence="5"/>
<evidence type="ECO:0000256" key="5">
    <source>
        <dbReference type="ARBA" id="ARBA00012596"/>
    </source>
</evidence>
<keyword evidence="7" id="KW-0812">Transmembrane</keyword>
<dbReference type="PANTHER" id="PTHR21528:SF0">
    <property type="entry name" value="DEHYDRODOLICHYL DIPHOSPHATE SYNTHASE COMPLEX SUBUNIT NUS1"/>
    <property type="match status" value="1"/>
</dbReference>
<keyword evidence="15" id="KW-1185">Reference proteome</keyword>
<dbReference type="GO" id="GO:1904423">
    <property type="term" value="C:dehydrodolichyl diphosphate synthase complex"/>
    <property type="evidence" value="ECO:0007669"/>
    <property type="project" value="InterPro"/>
</dbReference>
<evidence type="ECO:0000256" key="8">
    <source>
        <dbReference type="ARBA" id="ARBA00022824"/>
    </source>
</evidence>
<comment type="pathway">
    <text evidence="3">Protein modification; protein glycosylation.</text>
</comment>
<dbReference type="GO" id="GO:0005789">
    <property type="term" value="C:endoplasmic reticulum membrane"/>
    <property type="evidence" value="ECO:0007669"/>
    <property type="project" value="UniProtKB-SubCell"/>
</dbReference>
<dbReference type="CDD" id="cd06260">
    <property type="entry name" value="DUF820-like"/>
    <property type="match status" value="1"/>
</dbReference>
<accession>A0A9N9GHZ4</accession>
<dbReference type="Gene3D" id="3.90.1570.10">
    <property type="entry name" value="tt1808, chain A"/>
    <property type="match status" value="1"/>
</dbReference>
<dbReference type="InterPro" id="IPR011335">
    <property type="entry name" value="Restrct_endonuc-II-like"/>
</dbReference>
<dbReference type="Pfam" id="PF05685">
    <property type="entry name" value="Uma2"/>
    <property type="match status" value="1"/>
</dbReference>
<evidence type="ECO:0000259" key="13">
    <source>
        <dbReference type="PROSITE" id="PS00028"/>
    </source>
</evidence>
<dbReference type="SUPFAM" id="SSF64005">
    <property type="entry name" value="Undecaprenyl diphosphate synthase"/>
    <property type="match status" value="1"/>
</dbReference>
<evidence type="ECO:0000256" key="11">
    <source>
        <dbReference type="ARBA" id="ARBA00023136"/>
    </source>
</evidence>
<dbReference type="Proteomes" id="UP000789759">
    <property type="component" value="Unassembled WGS sequence"/>
</dbReference>
<evidence type="ECO:0000256" key="10">
    <source>
        <dbReference type="ARBA" id="ARBA00022989"/>
    </source>
</evidence>
<reference evidence="14" key="1">
    <citation type="submission" date="2021-06" db="EMBL/GenBank/DDBJ databases">
        <authorList>
            <person name="Kallberg Y."/>
            <person name="Tangrot J."/>
            <person name="Rosling A."/>
        </authorList>
    </citation>
    <scope>NUCLEOTIDE SEQUENCE</scope>
    <source>
        <strain evidence="14">FL966</strain>
    </source>
</reference>
<organism evidence="14 15">
    <name type="scientific">Cetraspora pellucida</name>
    <dbReference type="NCBI Taxonomy" id="1433469"/>
    <lineage>
        <taxon>Eukaryota</taxon>
        <taxon>Fungi</taxon>
        <taxon>Fungi incertae sedis</taxon>
        <taxon>Mucoromycota</taxon>
        <taxon>Glomeromycotina</taxon>
        <taxon>Glomeromycetes</taxon>
        <taxon>Diversisporales</taxon>
        <taxon>Gigasporaceae</taxon>
        <taxon>Cetraspora</taxon>
    </lineage>
</organism>
<gene>
    <name evidence="14" type="ORF">CPELLU_LOCUS7112</name>
</gene>
<keyword evidence="9" id="KW-0460">Magnesium</keyword>
<keyword evidence="8" id="KW-0256">Endoplasmic reticulum</keyword>
<evidence type="ECO:0000256" key="12">
    <source>
        <dbReference type="ARBA" id="ARBA00047353"/>
    </source>
</evidence>
<dbReference type="PANTHER" id="PTHR21528">
    <property type="entry name" value="DEHYDRODOLICHYL DIPHOSPHATE SYNTHASE COMPLEX SUBUNIT NUS1"/>
    <property type="match status" value="1"/>
</dbReference>
<dbReference type="InterPro" id="IPR038887">
    <property type="entry name" value="Nus1/NgBR"/>
</dbReference>
<comment type="similarity">
    <text evidence="4">Belongs to the UPP synthase family.</text>
</comment>
<evidence type="ECO:0000256" key="6">
    <source>
        <dbReference type="ARBA" id="ARBA00022679"/>
    </source>
</evidence>
<keyword evidence="6" id="KW-0808">Transferase</keyword>
<evidence type="ECO:0000313" key="15">
    <source>
        <dbReference type="Proteomes" id="UP000789759"/>
    </source>
</evidence>
<evidence type="ECO:0000313" key="14">
    <source>
        <dbReference type="EMBL" id="CAG8603621.1"/>
    </source>
</evidence>
<dbReference type="InterPro" id="IPR036424">
    <property type="entry name" value="UPP_synth-like_sf"/>
</dbReference>
<dbReference type="OrthoDB" id="19639at2759"/>
<evidence type="ECO:0000256" key="4">
    <source>
        <dbReference type="ARBA" id="ARBA00005432"/>
    </source>
</evidence>
<feature type="domain" description="C2H2-type" evidence="13">
    <location>
        <begin position="211"/>
        <end position="232"/>
    </location>
</feature>
<dbReference type="Gene3D" id="3.40.1180.10">
    <property type="entry name" value="Decaprenyl diphosphate synthase-like"/>
    <property type="match status" value="1"/>
</dbReference>
<dbReference type="GO" id="GO:0006302">
    <property type="term" value="P:double-strand break repair"/>
    <property type="evidence" value="ECO:0007669"/>
    <property type="project" value="UniProtKB-ARBA"/>
</dbReference>
<evidence type="ECO:0000256" key="9">
    <source>
        <dbReference type="ARBA" id="ARBA00022842"/>
    </source>
</evidence>
<dbReference type="InterPro" id="IPR013087">
    <property type="entry name" value="Znf_C2H2_type"/>
</dbReference>
<comment type="caution">
    <text evidence="14">The sequence shown here is derived from an EMBL/GenBank/DDBJ whole genome shotgun (WGS) entry which is preliminary data.</text>
</comment>
<comment type="cofactor">
    <cofactor evidence="1">
        <name>Mg(2+)</name>
        <dbReference type="ChEBI" id="CHEBI:18420"/>
    </cofactor>
</comment>
<evidence type="ECO:0000256" key="2">
    <source>
        <dbReference type="ARBA" id="ARBA00004586"/>
    </source>
</evidence>
<protein>
    <recommendedName>
        <fullName evidence="5">ditrans,polycis-polyprenyl diphosphate synthase [(2E,6E)-farnesyldiphosphate specific]</fullName>
        <ecNumber evidence="5">2.5.1.87</ecNumber>
    </recommendedName>
</protein>
<comment type="catalytic activity">
    <reaction evidence="12">
        <text>n isopentenyl diphosphate + (2E,6E)-farnesyl diphosphate = a di-trans,poly-cis-polyprenyl diphosphate + n diphosphate</text>
        <dbReference type="Rhea" id="RHEA:53008"/>
        <dbReference type="Rhea" id="RHEA-COMP:19494"/>
        <dbReference type="ChEBI" id="CHEBI:33019"/>
        <dbReference type="ChEBI" id="CHEBI:128769"/>
        <dbReference type="ChEBI" id="CHEBI:136960"/>
        <dbReference type="ChEBI" id="CHEBI:175763"/>
        <dbReference type="EC" id="2.5.1.87"/>
    </reaction>
</comment>
<evidence type="ECO:0000256" key="7">
    <source>
        <dbReference type="ARBA" id="ARBA00022692"/>
    </source>
</evidence>